<dbReference type="Pfam" id="PF05327">
    <property type="entry name" value="RRN3"/>
    <property type="match status" value="1"/>
</dbReference>
<feature type="region of interest" description="Disordered" evidence="2">
    <location>
        <begin position="770"/>
        <end position="827"/>
    </location>
</feature>
<evidence type="ECO:0000256" key="2">
    <source>
        <dbReference type="SAM" id="MobiDB-lite"/>
    </source>
</evidence>
<dbReference type="InterPro" id="IPR007991">
    <property type="entry name" value="RNA_pol_I_trans_ini_fac_RRN3"/>
</dbReference>
<dbReference type="InterPro" id="IPR016024">
    <property type="entry name" value="ARM-type_fold"/>
</dbReference>
<name>A0A2D0XHP7_9BASI</name>
<reference evidence="3" key="1">
    <citation type="submission" date="2016-10" db="EMBL/GenBank/DDBJ databases">
        <title>Phylogenomic data for the living fossil Bartheletia paradoxa suggests that the early evolutionary history of major basidiomycete lineages might not be bifurcate.</title>
        <authorList>
            <person name="Mishra B."/>
            <person name="Choi Y.-J."/>
            <person name="Bauer R."/>
            <person name="Thines M."/>
        </authorList>
    </citation>
    <scope>NUCLEOTIDE SEQUENCE</scope>
</reference>
<dbReference type="PANTHER" id="PTHR12790">
    <property type="entry name" value="TRANSCRIPTION INITIATION FACTOR IA RRN3"/>
    <property type="match status" value="1"/>
</dbReference>
<dbReference type="GO" id="GO:0006361">
    <property type="term" value="P:transcription initiation at RNA polymerase I promoter"/>
    <property type="evidence" value="ECO:0007669"/>
    <property type="project" value="InterPro"/>
</dbReference>
<dbReference type="EMBL" id="KY000232">
    <property type="protein sequence ID" value="ASF90186.1"/>
    <property type="molecule type" value="Genomic_DNA"/>
</dbReference>
<evidence type="ECO:0000313" key="3">
    <source>
        <dbReference type="EMBL" id="ASF90186.1"/>
    </source>
</evidence>
<feature type="compositionally biased region" description="Acidic residues" evidence="2">
    <location>
        <begin position="770"/>
        <end position="797"/>
    </location>
</feature>
<dbReference type="GO" id="GO:0005634">
    <property type="term" value="C:nucleus"/>
    <property type="evidence" value="ECO:0007669"/>
    <property type="project" value="TreeGrafter"/>
</dbReference>
<accession>A0A2D0XHP7</accession>
<evidence type="ECO:0008006" key="4">
    <source>
        <dbReference type="Google" id="ProtNLM"/>
    </source>
</evidence>
<dbReference type="GO" id="GO:0001042">
    <property type="term" value="F:RNA polymerase I core binding"/>
    <property type="evidence" value="ECO:0007669"/>
    <property type="project" value="TreeGrafter"/>
</dbReference>
<feature type="region of interest" description="Disordered" evidence="2">
    <location>
        <begin position="350"/>
        <end position="398"/>
    </location>
</feature>
<feature type="compositionally biased region" description="Low complexity" evidence="2">
    <location>
        <begin position="72"/>
        <end position="84"/>
    </location>
</feature>
<organism evidence="3">
    <name type="scientific">Bartheletia paradoxa</name>
    <dbReference type="NCBI Taxonomy" id="669517"/>
    <lineage>
        <taxon>Eukaryota</taxon>
        <taxon>Fungi</taxon>
        <taxon>Dikarya</taxon>
        <taxon>Basidiomycota</taxon>
        <taxon>Agaricomycotina</taxon>
        <taxon>Bartheletiomycetes</taxon>
        <taxon>Bartheletiales</taxon>
        <taxon>Bartheletiaceae</taxon>
        <taxon>Bartheletia</taxon>
    </lineage>
</organism>
<sequence length="854" mass="93976">MHSLPSTPAKRPVIHRAPVTAMRPSALATTATVSMPATPLTITKGKAVSRKRTRETDESSPSYGSVRRPKSDSTSTSTSTSTGTKGDGGYRKGMYLAFVNDAFTKKRKGDLDAYDDLVGQFKPAQEGSGGTGTSPTTLQAWLDALSHVVSQLDRTHSQLVEVILSVPWTTMSSGFVKAYIGFVGMLVSARPEYLAMVLGKTVKGLTHQSGLRALDDDIGNGSGSANPITRGDIYDRLHTLLQSLLVLIPTLPSTLWPLLSRHFPHKRENRTAQITYIRNVLRIVEYCPELGDEILGTIVDRAIQVDVGTFLLRFQRTRIRKLLTPHVTFVLQVEIQVDIDEDGIDDEDVFEEDDETDPFDKEVGMDDSDSGSDDGSEGDIDDLSSGDEDDEDDASEMVKAQARAKSVANIKEMVAKLDAILKILFDHLERSNTIAKATIDASLMAHGGHSSKSRYKAEEAQSLRRSLFYSLLSIFDRTIIRTFKSRYTQFLVFWYSSLDPEFTDLFQGMLVSKALVELNQPTVTRVAAASYIASFVSRANFVDKDSVRRVVGLLCEYLSSQLEVSARPGQPPPNAQQYGVFYAVAQAVFYIFCFRWRDLLIEPEEEEFDGDVFDGQDGGALPGRGRKWAGGLEIIQRVITSSFNPLKTCSPEVVKQFARIAQRTNFIYCYSIIEQNRRSEYTTLPSSSTPSASAAARALSSLPPNLAAYRSSSSSSPYGARSTPLPAPAAAVRATLAEADLDSFFPFDPYKLRTSMGYIEVIYREWDDVEVDQGSDFEDDDSDEEAEEEEESDDETSSGEGERGTGLSPRDIRGKRQGDEVDREGDEMAASLEAMSFSPARTELGGGRVVAFAV</sequence>
<protein>
    <recommendedName>
        <fullName evidence="4">RNA polymerase I-specific transcription initiation factor RRN3</fullName>
    </recommendedName>
</protein>
<evidence type="ECO:0000256" key="1">
    <source>
        <dbReference type="ARBA" id="ARBA00010098"/>
    </source>
</evidence>
<dbReference type="AlphaFoldDB" id="A0A2D0XHP7"/>
<feature type="region of interest" description="Disordered" evidence="2">
    <location>
        <begin position="30"/>
        <end position="86"/>
    </location>
</feature>
<dbReference type="PANTHER" id="PTHR12790:SF0">
    <property type="entry name" value="RNA POLYMERASE I-SPECIFIC TRANSCRIPTION INITIATION FACTOR RRN3-RELATED"/>
    <property type="match status" value="1"/>
</dbReference>
<proteinExistence type="inferred from homology"/>
<dbReference type="GO" id="GO:0001181">
    <property type="term" value="F:RNA polymerase I general transcription initiation factor activity"/>
    <property type="evidence" value="ECO:0007669"/>
    <property type="project" value="InterPro"/>
</dbReference>
<feature type="compositionally biased region" description="Acidic residues" evidence="2">
    <location>
        <begin position="365"/>
        <end position="395"/>
    </location>
</feature>
<dbReference type="SUPFAM" id="SSF48371">
    <property type="entry name" value="ARM repeat"/>
    <property type="match status" value="1"/>
</dbReference>
<feature type="compositionally biased region" description="Basic and acidic residues" evidence="2">
    <location>
        <begin position="810"/>
        <end position="820"/>
    </location>
</feature>
<gene>
    <name evidence="3" type="ORF">SPAR06338</name>
</gene>
<comment type="similarity">
    <text evidence="1">Belongs to the RRN3 family.</text>
</comment>